<dbReference type="AlphaFoldDB" id="A0A7Z0BJF6"/>
<sequence length="441" mass="48971">MAAELSVAAQRWPHRLNDLIHTISHRLARPETRHTAGDLLRGLLAPLARKNCWTLAEHVGHPSPYRFQHLLGRASVDAEGLIADLHAYARTHLGDQDTVLVVDETGDLKKGTATVGVQRQSPPAATRPGGTPPGTAGRIENAQIAVYLAYATPTGHALIDHRLYLPRSWTDEPERLQTASVPNSIVFATKPELAQQMVTAAVAAGTPAPWVTADEVYGQHQGLRQALEEHQIGYVMAVPRTERISLPRRPATVAELAVLAPASAWQRRSAASGAKGERFYDWMLIDAELTPEGYRWVLMRRHRNSGELAFYRCYAPQKVPLQRLVAVAGRRWAVEEGFQQGKGLAGLDEHQVRTWTSWQRWSLFSMLAYAFLAAMAAIEGRQNPPTGAAIALTCNEIAHLLNALFTTEPDIEHVLGWSLFRRSHQATARQCHYRRQAIREL</sequence>
<feature type="region of interest" description="Disordered" evidence="1">
    <location>
        <begin position="111"/>
        <end position="134"/>
    </location>
</feature>
<feature type="domain" description="Transposase IS701-like DDE" evidence="2">
    <location>
        <begin position="27"/>
        <end position="245"/>
    </location>
</feature>
<dbReference type="InterPro" id="IPR038721">
    <property type="entry name" value="IS701-like_DDE_dom"/>
</dbReference>
<dbReference type="SUPFAM" id="SSF53098">
    <property type="entry name" value="Ribonuclease H-like"/>
    <property type="match status" value="1"/>
</dbReference>
<gene>
    <name evidence="3" type="ORF">HNR06_000966</name>
</gene>
<dbReference type="InterPro" id="IPR012337">
    <property type="entry name" value="RNaseH-like_sf"/>
</dbReference>
<dbReference type="PANTHER" id="PTHR33627">
    <property type="entry name" value="TRANSPOSASE"/>
    <property type="match status" value="1"/>
</dbReference>
<dbReference type="InterPro" id="IPR039365">
    <property type="entry name" value="IS701-like"/>
</dbReference>
<evidence type="ECO:0000259" key="2">
    <source>
        <dbReference type="Pfam" id="PF13546"/>
    </source>
</evidence>
<evidence type="ECO:0000256" key="1">
    <source>
        <dbReference type="SAM" id="MobiDB-lite"/>
    </source>
</evidence>
<name>A0A7Z0BJF6_9ACTN</name>
<dbReference type="PANTHER" id="PTHR33627:SF1">
    <property type="entry name" value="TRANSPOSASE"/>
    <property type="match status" value="1"/>
</dbReference>
<evidence type="ECO:0000313" key="4">
    <source>
        <dbReference type="Proteomes" id="UP000584931"/>
    </source>
</evidence>
<organism evidence="3 4">
    <name type="scientific">Nocardiopsis sinuspersici</name>
    <dbReference type="NCBI Taxonomy" id="501010"/>
    <lineage>
        <taxon>Bacteria</taxon>
        <taxon>Bacillati</taxon>
        <taxon>Actinomycetota</taxon>
        <taxon>Actinomycetes</taxon>
        <taxon>Streptosporangiales</taxon>
        <taxon>Nocardiopsidaceae</taxon>
        <taxon>Nocardiopsis</taxon>
    </lineage>
</organism>
<accession>A0A7Z0BJF6</accession>
<protein>
    <submittedName>
        <fullName evidence="3">SRSO17 transposase</fullName>
    </submittedName>
</protein>
<reference evidence="3 4" key="1">
    <citation type="submission" date="2020-07" db="EMBL/GenBank/DDBJ databases">
        <title>Sequencing the genomes of 1000 actinobacteria strains.</title>
        <authorList>
            <person name="Klenk H.-P."/>
        </authorList>
    </citation>
    <scope>NUCLEOTIDE SEQUENCE [LARGE SCALE GENOMIC DNA]</scope>
    <source>
        <strain evidence="3 4">DSM 45278</strain>
    </source>
</reference>
<feature type="compositionally biased region" description="Low complexity" evidence="1">
    <location>
        <begin position="122"/>
        <end position="134"/>
    </location>
</feature>
<evidence type="ECO:0000313" key="3">
    <source>
        <dbReference type="EMBL" id="NYH51377.1"/>
    </source>
</evidence>
<comment type="caution">
    <text evidence="3">The sequence shown here is derived from an EMBL/GenBank/DDBJ whole genome shotgun (WGS) entry which is preliminary data.</text>
</comment>
<dbReference type="NCBIfam" id="NF033540">
    <property type="entry name" value="transpos_IS701"/>
    <property type="match status" value="1"/>
</dbReference>
<dbReference type="Proteomes" id="UP000584931">
    <property type="component" value="Unassembled WGS sequence"/>
</dbReference>
<dbReference type="EMBL" id="JACCHL010000001">
    <property type="protein sequence ID" value="NYH51377.1"/>
    <property type="molecule type" value="Genomic_DNA"/>
</dbReference>
<proteinExistence type="predicted"/>
<dbReference type="Pfam" id="PF13546">
    <property type="entry name" value="DDE_5"/>
    <property type="match status" value="1"/>
</dbReference>